<keyword evidence="1" id="KW-0812">Transmembrane</keyword>
<proteinExistence type="predicted"/>
<keyword evidence="1" id="KW-0472">Membrane</keyword>
<dbReference type="AlphaFoldDB" id="A0A0D6PLD7"/>
<name>A0A0D6PLD7_9PROT</name>
<keyword evidence="1" id="KW-1133">Transmembrane helix</keyword>
<sequence>MPANFTACEVAALAAVSVRVVDKAIEEKALSGIRRPGVRGRRMLPLYAIPYAAIVARLPVTLLLTAKRNLARTLGELPVGRMTAERLEIAPAVTVDVPALVGRDLAERAERYGQSRDDHIDVNPE</sequence>
<evidence type="ECO:0000313" key="2">
    <source>
        <dbReference type="EMBL" id="GAN82038.1"/>
    </source>
</evidence>
<protein>
    <submittedName>
        <fullName evidence="2">Uncharacterized protein</fullName>
    </submittedName>
</protein>
<feature type="transmembrane region" description="Helical" evidence="1">
    <location>
        <begin position="44"/>
        <end position="64"/>
    </location>
</feature>
<evidence type="ECO:0000256" key="1">
    <source>
        <dbReference type="SAM" id="Phobius"/>
    </source>
</evidence>
<comment type="caution">
    <text evidence="2">The sequence shown here is derived from an EMBL/GenBank/DDBJ whole genome shotgun (WGS) entry which is preliminary data.</text>
</comment>
<evidence type="ECO:0000313" key="3">
    <source>
        <dbReference type="Proteomes" id="UP000032668"/>
    </source>
</evidence>
<accession>A0A0D6PLD7</accession>
<gene>
    <name evidence="2" type="ORF">Aam_146_003</name>
</gene>
<reference evidence="2 3" key="1">
    <citation type="submission" date="2012-11" db="EMBL/GenBank/DDBJ databases">
        <title>Whole genome sequence of Acidocella aminolytica 101 = DSM 11237.</title>
        <authorList>
            <person name="Azuma Y."/>
            <person name="Higashiura N."/>
            <person name="Hirakawa H."/>
            <person name="Matsushita K."/>
        </authorList>
    </citation>
    <scope>NUCLEOTIDE SEQUENCE [LARGE SCALE GENOMIC DNA]</scope>
    <source>
        <strain evidence="3">101 / DSM 11237</strain>
    </source>
</reference>
<organism evidence="2 3">
    <name type="scientific">Acidocella aminolytica 101 = DSM 11237</name>
    <dbReference type="NCBI Taxonomy" id="1120923"/>
    <lineage>
        <taxon>Bacteria</taxon>
        <taxon>Pseudomonadati</taxon>
        <taxon>Pseudomonadota</taxon>
        <taxon>Alphaproteobacteria</taxon>
        <taxon>Acetobacterales</taxon>
        <taxon>Acidocellaceae</taxon>
        <taxon>Acidocella</taxon>
    </lineage>
</organism>
<dbReference type="RefSeq" id="WP_048880423.1">
    <property type="nucleotide sequence ID" value="NZ_BANC01000143.1"/>
</dbReference>
<keyword evidence="3" id="KW-1185">Reference proteome</keyword>
<dbReference type="STRING" id="1120923.SAMN02746095_00070"/>
<dbReference type="EMBL" id="BANC01000143">
    <property type="protein sequence ID" value="GAN82038.1"/>
    <property type="molecule type" value="Genomic_DNA"/>
</dbReference>
<dbReference type="Proteomes" id="UP000032668">
    <property type="component" value="Unassembled WGS sequence"/>
</dbReference>